<proteinExistence type="predicted"/>
<dbReference type="RefSeq" id="WP_121345329.1">
    <property type="nucleotide sequence ID" value="NZ_RBLG01000002.1"/>
</dbReference>
<organism evidence="5 6">
    <name type="scientific">Gillisia mitskevichiae</name>
    <dbReference type="NCBI Taxonomy" id="270921"/>
    <lineage>
        <taxon>Bacteria</taxon>
        <taxon>Pseudomonadati</taxon>
        <taxon>Bacteroidota</taxon>
        <taxon>Flavobacteriia</taxon>
        <taxon>Flavobacteriales</taxon>
        <taxon>Flavobacteriaceae</taxon>
        <taxon>Gillisia</taxon>
    </lineage>
</organism>
<evidence type="ECO:0000256" key="1">
    <source>
        <dbReference type="ARBA" id="ARBA00005189"/>
    </source>
</evidence>
<dbReference type="Proteomes" id="UP000276282">
    <property type="component" value="Unassembled WGS sequence"/>
</dbReference>
<evidence type="ECO:0000256" key="2">
    <source>
        <dbReference type="ARBA" id="ARBA00022679"/>
    </source>
</evidence>
<dbReference type="PANTHER" id="PTHR10434">
    <property type="entry name" value="1-ACYL-SN-GLYCEROL-3-PHOSPHATE ACYLTRANSFERASE"/>
    <property type="match status" value="1"/>
</dbReference>
<keyword evidence="2 5" id="KW-0808">Transferase</keyword>
<dbReference type="InterPro" id="IPR002123">
    <property type="entry name" value="Plipid/glycerol_acylTrfase"/>
</dbReference>
<evidence type="ECO:0000313" key="5">
    <source>
        <dbReference type="EMBL" id="RKS53229.1"/>
    </source>
</evidence>
<gene>
    <name evidence="5" type="ORF">BC962_1478</name>
</gene>
<reference evidence="5 6" key="1">
    <citation type="submission" date="2018-10" db="EMBL/GenBank/DDBJ databases">
        <title>Genomic Encyclopedia of Archaeal and Bacterial Type Strains, Phase II (KMG-II): from individual species to whole genera.</title>
        <authorList>
            <person name="Goeker M."/>
        </authorList>
    </citation>
    <scope>NUCLEOTIDE SEQUENCE [LARGE SCALE GENOMIC DNA]</scope>
    <source>
        <strain evidence="5 6">DSM 19839</strain>
    </source>
</reference>
<dbReference type="OrthoDB" id="9796839at2"/>
<keyword evidence="6" id="KW-1185">Reference proteome</keyword>
<dbReference type="SUPFAM" id="SSF69593">
    <property type="entry name" value="Glycerol-3-phosphate (1)-acyltransferase"/>
    <property type="match status" value="1"/>
</dbReference>
<keyword evidence="3 5" id="KW-0012">Acyltransferase</keyword>
<dbReference type="EMBL" id="RBLG01000002">
    <property type="protein sequence ID" value="RKS53229.1"/>
    <property type="molecule type" value="Genomic_DNA"/>
</dbReference>
<name>A0A495PWV1_9FLAO</name>
<comment type="caution">
    <text evidence="5">The sequence shown here is derived from an EMBL/GenBank/DDBJ whole genome shotgun (WGS) entry which is preliminary data.</text>
</comment>
<dbReference type="Pfam" id="PF01553">
    <property type="entry name" value="Acyltransferase"/>
    <property type="match status" value="1"/>
</dbReference>
<evidence type="ECO:0000259" key="4">
    <source>
        <dbReference type="SMART" id="SM00563"/>
    </source>
</evidence>
<dbReference type="PANTHER" id="PTHR10434:SF9">
    <property type="entry name" value="PHOSPHOLIPID_GLYCEROL ACYLTRANSFERASE DOMAIN-CONTAINING PROTEIN"/>
    <property type="match status" value="1"/>
</dbReference>
<evidence type="ECO:0000256" key="3">
    <source>
        <dbReference type="ARBA" id="ARBA00023315"/>
    </source>
</evidence>
<dbReference type="GO" id="GO:0006654">
    <property type="term" value="P:phosphatidic acid biosynthetic process"/>
    <property type="evidence" value="ECO:0007669"/>
    <property type="project" value="TreeGrafter"/>
</dbReference>
<feature type="domain" description="Phospholipid/glycerol acyltransferase" evidence="4">
    <location>
        <begin position="29"/>
        <end position="141"/>
    </location>
</feature>
<accession>A0A495PWV1</accession>
<dbReference type="SMART" id="SM00563">
    <property type="entry name" value="PlsC"/>
    <property type="match status" value="1"/>
</dbReference>
<comment type="pathway">
    <text evidence="1">Lipid metabolism.</text>
</comment>
<protein>
    <submittedName>
        <fullName evidence="5">1-acyl-sn-glycerol-3-phosphate acyltransferase</fullName>
    </submittedName>
</protein>
<evidence type="ECO:0000313" key="6">
    <source>
        <dbReference type="Proteomes" id="UP000276282"/>
    </source>
</evidence>
<dbReference type="GO" id="GO:0003841">
    <property type="term" value="F:1-acylglycerol-3-phosphate O-acyltransferase activity"/>
    <property type="evidence" value="ECO:0007669"/>
    <property type="project" value="TreeGrafter"/>
</dbReference>
<dbReference type="AlphaFoldDB" id="A0A495PWV1"/>
<sequence length="179" mass="20916">MSFVSKFIFYKVFKWRIEGVFDPNIKKCVFIVAPHTSWWDFFLGVITRNILGIEINFVGKKELFKPPFGWYFKWMGGAPVDRVSKEKKVAAIASIFESKNIFRLALSPEGTRQKTDRWRTGFYYIAQAANVPIIMVAFDYGKKAVRFSKPYYTTGDIEKDLPEIKSFYKDVQGKFPNQF</sequence>